<dbReference type="EMBL" id="DVHA01000161">
    <property type="protein sequence ID" value="HIR60904.1"/>
    <property type="molecule type" value="Genomic_DNA"/>
</dbReference>
<organism evidence="2 3">
    <name type="scientific">Candidatus Faecivivens stercoravium</name>
    <dbReference type="NCBI Taxonomy" id="2840803"/>
    <lineage>
        <taxon>Bacteria</taxon>
        <taxon>Bacillati</taxon>
        <taxon>Bacillota</taxon>
        <taxon>Clostridia</taxon>
        <taxon>Eubacteriales</taxon>
        <taxon>Oscillospiraceae</taxon>
        <taxon>Oscillospiraceae incertae sedis</taxon>
        <taxon>Candidatus Faecivivens</taxon>
    </lineage>
</organism>
<name>A0A9D1DY14_9FIRM</name>
<dbReference type="Proteomes" id="UP000824241">
    <property type="component" value="Unassembled WGS sequence"/>
</dbReference>
<protein>
    <recommendedName>
        <fullName evidence="4">Lipoprotein</fullName>
    </recommendedName>
</protein>
<reference evidence="2" key="1">
    <citation type="submission" date="2020-10" db="EMBL/GenBank/DDBJ databases">
        <authorList>
            <person name="Gilroy R."/>
        </authorList>
    </citation>
    <scope>NUCLEOTIDE SEQUENCE</scope>
    <source>
        <strain evidence="2">CHK189-12415</strain>
    </source>
</reference>
<feature type="chain" id="PRO_5039176608" description="Lipoprotein" evidence="1">
    <location>
        <begin position="24"/>
        <end position="367"/>
    </location>
</feature>
<evidence type="ECO:0000313" key="3">
    <source>
        <dbReference type="Proteomes" id="UP000824241"/>
    </source>
</evidence>
<sequence length="367" mass="41248">MKRMFAGLAAVLLLLGGCSGGNPDVQVYYTPESQSFESEFYPAAVPAEGGVLLRTLDRVEYNDEGTHPNNLYLWRRDSVAKYEPDERLAGLIELDGGYYYWQDWQDSGVYRYTPETGASEPLFPLEEGEKVQCFWGHDGMLYAVTGYTFSGYDFYRYDLETGELYREDWLSDTGSFVVPYAAVGDELLLRSAEGCFWLDMRDGSRRDCGFKAQVCGYRDGAVALYQPGWEEIILHDVETCEETALPVPEEILSNEEPEDCTLLGVGEEAAYWLVDHILYVQSGEGTEPVFAWYGPRSPAAWKSCQVTGGNCYFAFVGRPAEGYEVTDLAPYDPEQEAGKLMQFAAVTPEGEVYLLAKEYYDAIWDVG</sequence>
<proteinExistence type="predicted"/>
<dbReference type="SUPFAM" id="SSF63825">
    <property type="entry name" value="YWTD domain"/>
    <property type="match status" value="1"/>
</dbReference>
<evidence type="ECO:0008006" key="4">
    <source>
        <dbReference type="Google" id="ProtNLM"/>
    </source>
</evidence>
<gene>
    <name evidence="2" type="ORF">IAB37_04945</name>
</gene>
<dbReference type="AlphaFoldDB" id="A0A9D1DY14"/>
<dbReference type="PROSITE" id="PS51257">
    <property type="entry name" value="PROKAR_LIPOPROTEIN"/>
    <property type="match status" value="1"/>
</dbReference>
<evidence type="ECO:0000256" key="1">
    <source>
        <dbReference type="SAM" id="SignalP"/>
    </source>
</evidence>
<accession>A0A9D1DY14</accession>
<evidence type="ECO:0000313" key="2">
    <source>
        <dbReference type="EMBL" id="HIR60904.1"/>
    </source>
</evidence>
<reference evidence="2" key="2">
    <citation type="journal article" date="2021" name="PeerJ">
        <title>Extensive microbial diversity within the chicken gut microbiome revealed by metagenomics and culture.</title>
        <authorList>
            <person name="Gilroy R."/>
            <person name="Ravi A."/>
            <person name="Getino M."/>
            <person name="Pursley I."/>
            <person name="Horton D.L."/>
            <person name="Alikhan N.F."/>
            <person name="Baker D."/>
            <person name="Gharbi K."/>
            <person name="Hall N."/>
            <person name="Watson M."/>
            <person name="Adriaenssens E.M."/>
            <person name="Foster-Nyarko E."/>
            <person name="Jarju S."/>
            <person name="Secka A."/>
            <person name="Antonio M."/>
            <person name="Oren A."/>
            <person name="Chaudhuri R.R."/>
            <person name="La Ragione R."/>
            <person name="Hildebrand F."/>
            <person name="Pallen M.J."/>
        </authorList>
    </citation>
    <scope>NUCLEOTIDE SEQUENCE</scope>
    <source>
        <strain evidence="2">CHK189-12415</strain>
    </source>
</reference>
<comment type="caution">
    <text evidence="2">The sequence shown here is derived from an EMBL/GenBank/DDBJ whole genome shotgun (WGS) entry which is preliminary data.</text>
</comment>
<keyword evidence="1" id="KW-0732">Signal</keyword>
<feature type="signal peptide" evidence="1">
    <location>
        <begin position="1"/>
        <end position="23"/>
    </location>
</feature>